<reference evidence="4" key="1">
    <citation type="submission" date="2015-11" db="EMBL/GenBank/DDBJ databases">
        <title>De novo transcriptome assembly of four potential Pierce s Disease insect vectors from Arizona vineyards.</title>
        <authorList>
            <person name="Tassone E.E."/>
        </authorList>
    </citation>
    <scope>NUCLEOTIDE SEQUENCE</scope>
</reference>
<accession>A0A1B6KKZ3</accession>
<evidence type="ECO:0000313" key="4">
    <source>
        <dbReference type="EMBL" id="JAT12128.1"/>
    </source>
</evidence>
<dbReference type="PANTHER" id="PTHR46599">
    <property type="entry name" value="PIGGYBAC TRANSPOSABLE ELEMENT-DERIVED PROTEIN 4"/>
    <property type="match status" value="1"/>
</dbReference>
<evidence type="ECO:0000259" key="3">
    <source>
        <dbReference type="Pfam" id="PF13843"/>
    </source>
</evidence>
<sequence>MSAIPGPSGLQTSRVLCETVPTTYSDEDSDNWEDDDDEVIEPESEIEDLDYEANPPQWSSFNRIGMKPVQFTKEEGFLVPLPEEKSPISFFRLLVDIIFLEGIVKATNNYALELFCGPSTVPGSRISKWKDLSVDELWIFIGLLLHMGIIQMPRLQDYWKQSKLFISVFPKYMSRDRFLAILRCLNFENHPDKNNRSSKVQFLIDYFNNKMTNIYYPQQNLCIDEGMVLWRGRLYFRQYIKGKRHKYGIKLYSLCDPHGLILKFFMYCGVMDDYGGKGHAANVVLNLMQGKLNCGHSLYMDNFYNSFSLASQLLRRNTYCTGTLRLDRKYISKQVKSAKLKKGETIGKYAESVMVGKWRDKRIVSYISTEHKNKMVTSINRNGVEREKPLPIVKYNHFMKGVDRSDQMMSYYPCERKTLRWYKKIYIHIMQMLLINSHYLYNEFRTSCNERKMPLYDFHLAVVDGLLPDLPQPPKPLKRKSIPHVPSKIVEKEKSGKKLKNKRCRVCSAEGKVKRVVWHCLECNDQPGLCVPHCFDKFHQ</sequence>
<name>A0A1B6KKZ3_9HEMI</name>
<feature type="region of interest" description="Disordered" evidence="1">
    <location>
        <begin position="19"/>
        <end position="39"/>
    </location>
</feature>
<feature type="compositionally biased region" description="Acidic residues" evidence="1">
    <location>
        <begin position="25"/>
        <end position="39"/>
    </location>
</feature>
<proteinExistence type="predicted"/>
<dbReference type="AlphaFoldDB" id="A0A1B6KKZ3"/>
<feature type="domain" description="PiggyBac transposable element-derived protein" evidence="3">
    <location>
        <begin position="86"/>
        <end position="438"/>
    </location>
</feature>
<protein>
    <submittedName>
        <fullName evidence="4">Uncharacterized protein</fullName>
    </submittedName>
</protein>
<feature type="domain" description="PiggyBac transposable element-derived protein 4 C-terminal zinc-finger" evidence="2">
    <location>
        <begin position="493"/>
        <end position="539"/>
    </location>
</feature>
<dbReference type="PANTHER" id="PTHR46599:SF3">
    <property type="entry name" value="PIGGYBAC TRANSPOSABLE ELEMENT-DERIVED PROTEIN 4"/>
    <property type="match status" value="1"/>
</dbReference>
<evidence type="ECO:0000259" key="2">
    <source>
        <dbReference type="Pfam" id="PF13842"/>
    </source>
</evidence>
<gene>
    <name evidence="4" type="ORF">g.33213</name>
</gene>
<dbReference type="Pfam" id="PF13842">
    <property type="entry name" value="zf-Tnp_2"/>
    <property type="match status" value="1"/>
</dbReference>
<dbReference type="InterPro" id="IPR029526">
    <property type="entry name" value="PGBD"/>
</dbReference>
<dbReference type="EMBL" id="GEBQ01027849">
    <property type="protein sequence ID" value="JAT12128.1"/>
    <property type="molecule type" value="Transcribed_RNA"/>
</dbReference>
<dbReference type="InterPro" id="IPR032718">
    <property type="entry name" value="PGBD4_Znf_C"/>
</dbReference>
<dbReference type="Pfam" id="PF13843">
    <property type="entry name" value="DDE_Tnp_1_7"/>
    <property type="match status" value="1"/>
</dbReference>
<evidence type="ECO:0000256" key="1">
    <source>
        <dbReference type="SAM" id="MobiDB-lite"/>
    </source>
</evidence>
<organism evidence="4">
    <name type="scientific">Graphocephala atropunctata</name>
    <dbReference type="NCBI Taxonomy" id="36148"/>
    <lineage>
        <taxon>Eukaryota</taxon>
        <taxon>Metazoa</taxon>
        <taxon>Ecdysozoa</taxon>
        <taxon>Arthropoda</taxon>
        <taxon>Hexapoda</taxon>
        <taxon>Insecta</taxon>
        <taxon>Pterygota</taxon>
        <taxon>Neoptera</taxon>
        <taxon>Paraneoptera</taxon>
        <taxon>Hemiptera</taxon>
        <taxon>Auchenorrhyncha</taxon>
        <taxon>Membracoidea</taxon>
        <taxon>Cicadellidae</taxon>
        <taxon>Cicadellinae</taxon>
        <taxon>Cicadellini</taxon>
        <taxon>Graphocephala</taxon>
    </lineage>
</organism>